<reference evidence="2" key="1">
    <citation type="submission" date="2017-07" db="EMBL/GenBank/DDBJ databases">
        <title>Taro Niue Genome Assembly and Annotation.</title>
        <authorList>
            <person name="Atibalentja N."/>
            <person name="Keating K."/>
            <person name="Fields C.J."/>
        </authorList>
    </citation>
    <scope>NUCLEOTIDE SEQUENCE</scope>
    <source>
        <strain evidence="2">Niue_2</strain>
        <tissue evidence="2">Leaf</tissue>
    </source>
</reference>
<evidence type="ECO:0000313" key="2">
    <source>
        <dbReference type="EMBL" id="MQL79950.1"/>
    </source>
</evidence>
<dbReference type="AlphaFoldDB" id="A0A843UDE9"/>
<evidence type="ECO:0000256" key="1">
    <source>
        <dbReference type="SAM" id="MobiDB-lite"/>
    </source>
</evidence>
<sequence length="290" mass="30787">MGGPIAIPAPEVVGDRSGRALLDVPSSSRRRRAGKSRVTDPTSSGDSSASCDETDEDAADSIAPDNYNSLSGGSPLLHGREYGSSSQAAMGFLPEAENDELLPHDPFFGTTAMEGDNTTFTFAVLGLSTEQYPSAPVEAYVLLWEQPLKVYSAFQVGDITGNDGGLHQTDYNPEPSALPPGRGSFDPYPADLPSSQRFYTEQPDFVRPSSPGMEERNSSSASNPPPLNDSGSPPLEVDALSGHGIEWPTGVQPGSFPMGDDFFDLLLGRVRAVVRAENPPSIEAVKRALE</sequence>
<feature type="compositionally biased region" description="Polar residues" evidence="1">
    <location>
        <begin position="39"/>
        <end position="51"/>
    </location>
</feature>
<evidence type="ECO:0000313" key="3">
    <source>
        <dbReference type="Proteomes" id="UP000652761"/>
    </source>
</evidence>
<keyword evidence="3" id="KW-1185">Reference proteome</keyword>
<protein>
    <submittedName>
        <fullName evidence="2">Uncharacterized protein</fullName>
    </submittedName>
</protein>
<accession>A0A843UDE9</accession>
<comment type="caution">
    <text evidence="2">The sequence shown here is derived from an EMBL/GenBank/DDBJ whole genome shotgun (WGS) entry which is preliminary data.</text>
</comment>
<proteinExistence type="predicted"/>
<feature type="region of interest" description="Disordered" evidence="1">
    <location>
        <begin position="1"/>
        <end position="81"/>
    </location>
</feature>
<dbReference type="Proteomes" id="UP000652761">
    <property type="component" value="Unassembled WGS sequence"/>
</dbReference>
<dbReference type="EMBL" id="NMUH01000484">
    <property type="protein sequence ID" value="MQL79950.1"/>
    <property type="molecule type" value="Genomic_DNA"/>
</dbReference>
<name>A0A843UDE9_COLES</name>
<gene>
    <name evidence="2" type="ORF">Taro_012398</name>
</gene>
<feature type="region of interest" description="Disordered" evidence="1">
    <location>
        <begin position="164"/>
        <end position="254"/>
    </location>
</feature>
<organism evidence="2 3">
    <name type="scientific">Colocasia esculenta</name>
    <name type="common">Wild taro</name>
    <name type="synonym">Arum esculentum</name>
    <dbReference type="NCBI Taxonomy" id="4460"/>
    <lineage>
        <taxon>Eukaryota</taxon>
        <taxon>Viridiplantae</taxon>
        <taxon>Streptophyta</taxon>
        <taxon>Embryophyta</taxon>
        <taxon>Tracheophyta</taxon>
        <taxon>Spermatophyta</taxon>
        <taxon>Magnoliopsida</taxon>
        <taxon>Liliopsida</taxon>
        <taxon>Araceae</taxon>
        <taxon>Aroideae</taxon>
        <taxon>Colocasieae</taxon>
        <taxon>Colocasia</taxon>
    </lineage>
</organism>